<comment type="caution">
    <text evidence="13">The sequence shown here is derived from an EMBL/GenBank/DDBJ whole genome shotgun (WGS) entry which is preliminary data.</text>
</comment>
<evidence type="ECO:0000256" key="1">
    <source>
        <dbReference type="ARBA" id="ARBA00012423"/>
    </source>
</evidence>
<feature type="domain" description="AB hydrolase-1" evidence="12">
    <location>
        <begin position="49"/>
        <end position="236"/>
    </location>
</feature>
<comment type="function">
    <text evidence="9">Acts as an acyl-protein thioesterase that hydrolyzes fatty acids from acylated residues in proteins. Regulates the mitochondrial S-depalmitoylation of the nucleophilic active site residue of peroxiredoxin-5/PRDX5, a key antioxidant protein, therefore modulating mitochondrial antioxidant ability. Also catalyzes the deglucuronidation of mycophenolic acid acyl-glucuronide, an active metabolite of the immunosuppressant drug mycophenolate.</text>
</comment>
<accession>A0A420WRB9</accession>
<dbReference type="SUPFAM" id="SSF53474">
    <property type="entry name" value="alpha/beta-Hydrolases"/>
    <property type="match status" value="1"/>
</dbReference>
<dbReference type="EMBL" id="RBIG01000001">
    <property type="protein sequence ID" value="RKQ73530.1"/>
    <property type="molecule type" value="Genomic_DNA"/>
</dbReference>
<gene>
    <name evidence="13" type="ORF">BCL74_1319</name>
</gene>
<sequence length="251" mass="27394">MTETPFDTLVRPGGECLAYRRTAGKTPGIVFLGGFKSDMTGSKAVALEAFAKARGQAFLRFDYAGHGVSGGTFTDGCIGDWAKDAIALLDAQTEGPQILVGSSMGGWLMLLTALARPERVAGLVGIAAAPDFTEDLMWEKFSPEIRETILREGSYAEPSAYSDDPYIITRRLIEDGRNHLLLRGPIRLHCPVRLLHGMRDPDVPWQVSVRLAEALETEDVRLSLVKDGDHRLSREQDLALLRATVGELLDG</sequence>
<dbReference type="EC" id="3.1.1.93" evidence="4"/>
<evidence type="ECO:0000256" key="9">
    <source>
        <dbReference type="ARBA" id="ARBA00046047"/>
    </source>
</evidence>
<dbReference type="InterPro" id="IPR052382">
    <property type="entry name" value="ABHD10_acyl-thioesterase"/>
</dbReference>
<evidence type="ECO:0000313" key="14">
    <source>
        <dbReference type="Proteomes" id="UP000277424"/>
    </source>
</evidence>
<evidence type="ECO:0000256" key="3">
    <source>
        <dbReference type="ARBA" id="ARBA00022946"/>
    </source>
</evidence>
<dbReference type="RefSeq" id="WP_244922228.1">
    <property type="nucleotide sequence ID" value="NZ_RBIG01000001.1"/>
</dbReference>
<evidence type="ECO:0000256" key="10">
    <source>
        <dbReference type="ARBA" id="ARBA00047409"/>
    </source>
</evidence>
<protein>
    <recommendedName>
        <fullName evidence="5">Palmitoyl-protein thioesterase ABHD10, mitochondrial</fullName>
        <ecNumber evidence="4">3.1.1.93</ecNumber>
        <ecNumber evidence="1">3.1.2.22</ecNumber>
    </recommendedName>
    <alternativeName>
        <fullName evidence="7">Acyl-protein thioesterase ABHD10</fullName>
    </alternativeName>
    <alternativeName>
        <fullName evidence="8">Alpha/beta hydrolase domain-containing protein 10</fullName>
    </alternativeName>
    <alternativeName>
        <fullName evidence="6">Mycophenolic acid acyl-glucuronide esterase, mitochondrial</fullName>
    </alternativeName>
</protein>
<dbReference type="EC" id="3.1.2.22" evidence="1"/>
<evidence type="ECO:0000256" key="6">
    <source>
        <dbReference type="ARBA" id="ARBA00041520"/>
    </source>
</evidence>
<evidence type="ECO:0000256" key="5">
    <source>
        <dbReference type="ARBA" id="ARBA00039314"/>
    </source>
</evidence>
<organism evidence="13 14">
    <name type="scientific">Oceanibaculum indicum</name>
    <dbReference type="NCBI Taxonomy" id="526216"/>
    <lineage>
        <taxon>Bacteria</taxon>
        <taxon>Pseudomonadati</taxon>
        <taxon>Pseudomonadota</taxon>
        <taxon>Alphaproteobacteria</taxon>
        <taxon>Rhodospirillales</taxon>
        <taxon>Oceanibaculaceae</taxon>
        <taxon>Oceanibaculum</taxon>
    </lineage>
</organism>
<dbReference type="PANTHER" id="PTHR16138">
    <property type="entry name" value="MYCOPHENOLIC ACID ACYL-GLUCURONIDE ESTERASE, MITOCHONDRIAL"/>
    <property type="match status" value="1"/>
</dbReference>
<dbReference type="Gene3D" id="3.40.50.1820">
    <property type="entry name" value="alpha/beta hydrolase"/>
    <property type="match status" value="1"/>
</dbReference>
<evidence type="ECO:0000256" key="2">
    <source>
        <dbReference type="ARBA" id="ARBA00022801"/>
    </source>
</evidence>
<evidence type="ECO:0000256" key="4">
    <source>
        <dbReference type="ARBA" id="ARBA00039132"/>
    </source>
</evidence>
<evidence type="ECO:0000256" key="8">
    <source>
        <dbReference type="ARBA" id="ARBA00042704"/>
    </source>
</evidence>
<dbReference type="Pfam" id="PF12697">
    <property type="entry name" value="Abhydrolase_6"/>
    <property type="match status" value="1"/>
</dbReference>
<dbReference type="Proteomes" id="UP000277424">
    <property type="component" value="Unassembled WGS sequence"/>
</dbReference>
<keyword evidence="3" id="KW-0809">Transit peptide</keyword>
<evidence type="ECO:0000256" key="11">
    <source>
        <dbReference type="ARBA" id="ARBA00047972"/>
    </source>
</evidence>
<comment type="catalytic activity">
    <reaction evidence="11">
        <text>mycophenolic acid O-acyl-beta-D-glucuronide + H2O = mycophenolate + D-glucuronate + H(+)</text>
        <dbReference type="Rhea" id="RHEA:34179"/>
        <dbReference type="ChEBI" id="CHEBI:15377"/>
        <dbReference type="ChEBI" id="CHEBI:15378"/>
        <dbReference type="ChEBI" id="CHEBI:58720"/>
        <dbReference type="ChEBI" id="CHEBI:62932"/>
        <dbReference type="ChEBI" id="CHEBI:66982"/>
        <dbReference type="EC" id="3.1.1.93"/>
    </reaction>
    <physiologicalReaction direction="left-to-right" evidence="11">
        <dbReference type="Rhea" id="RHEA:34180"/>
    </physiologicalReaction>
</comment>
<name>A0A420WRB9_9PROT</name>
<dbReference type="GO" id="GO:0016787">
    <property type="term" value="F:hydrolase activity"/>
    <property type="evidence" value="ECO:0007669"/>
    <property type="project" value="UniProtKB-KW"/>
</dbReference>
<dbReference type="AlphaFoldDB" id="A0A420WRB9"/>
<evidence type="ECO:0000313" key="13">
    <source>
        <dbReference type="EMBL" id="RKQ73530.1"/>
    </source>
</evidence>
<evidence type="ECO:0000256" key="7">
    <source>
        <dbReference type="ARBA" id="ARBA00042645"/>
    </source>
</evidence>
<proteinExistence type="predicted"/>
<comment type="catalytic activity">
    <reaction evidence="10">
        <text>S-hexadecanoyl-L-cysteinyl-[protein] + H2O = L-cysteinyl-[protein] + hexadecanoate + H(+)</text>
        <dbReference type="Rhea" id="RHEA:19233"/>
        <dbReference type="Rhea" id="RHEA-COMP:10131"/>
        <dbReference type="Rhea" id="RHEA-COMP:11032"/>
        <dbReference type="ChEBI" id="CHEBI:7896"/>
        <dbReference type="ChEBI" id="CHEBI:15377"/>
        <dbReference type="ChEBI" id="CHEBI:15378"/>
        <dbReference type="ChEBI" id="CHEBI:29950"/>
        <dbReference type="ChEBI" id="CHEBI:74151"/>
        <dbReference type="EC" id="3.1.2.22"/>
    </reaction>
    <physiologicalReaction direction="left-to-right" evidence="10">
        <dbReference type="Rhea" id="RHEA:19234"/>
    </physiologicalReaction>
</comment>
<dbReference type="InterPro" id="IPR000073">
    <property type="entry name" value="AB_hydrolase_1"/>
</dbReference>
<keyword evidence="2" id="KW-0378">Hydrolase</keyword>
<evidence type="ECO:0000259" key="12">
    <source>
        <dbReference type="Pfam" id="PF12697"/>
    </source>
</evidence>
<dbReference type="PANTHER" id="PTHR16138:SF7">
    <property type="entry name" value="PALMITOYL-PROTEIN THIOESTERASE ABHD10, MITOCHONDRIAL"/>
    <property type="match status" value="1"/>
</dbReference>
<dbReference type="InterPro" id="IPR029058">
    <property type="entry name" value="AB_hydrolase_fold"/>
</dbReference>
<reference evidence="13 14" key="1">
    <citation type="submission" date="2018-10" db="EMBL/GenBank/DDBJ databases">
        <title>Comparative analysis of microorganisms from saline springs in Andes Mountain Range, Colombia.</title>
        <authorList>
            <person name="Rubin E."/>
        </authorList>
    </citation>
    <scope>NUCLEOTIDE SEQUENCE [LARGE SCALE GENOMIC DNA]</scope>
    <source>
        <strain evidence="13 14">USBA 36</strain>
    </source>
</reference>